<dbReference type="KEGG" id="ppel:H6H00_09515"/>
<dbReference type="InterPro" id="IPR000182">
    <property type="entry name" value="GNAT_dom"/>
</dbReference>
<gene>
    <name evidence="2" type="ORF">H6H00_09515</name>
</gene>
<proteinExistence type="predicted"/>
<dbReference type="AlphaFoldDB" id="A0A7G7MMU9"/>
<evidence type="ECO:0000259" key="1">
    <source>
        <dbReference type="PROSITE" id="PS51186"/>
    </source>
</evidence>
<keyword evidence="3" id="KW-1185">Reference proteome</keyword>
<dbReference type="SUPFAM" id="SSF55729">
    <property type="entry name" value="Acyl-CoA N-acyltransferases (Nat)"/>
    <property type="match status" value="1"/>
</dbReference>
<protein>
    <submittedName>
        <fullName evidence="2">GNAT family N-acetyltransferase</fullName>
    </submittedName>
</protein>
<dbReference type="EMBL" id="CP060131">
    <property type="protein sequence ID" value="QNG54110.1"/>
    <property type="molecule type" value="Genomic_DNA"/>
</dbReference>
<dbReference type="Proteomes" id="UP000515728">
    <property type="component" value="Chromosome"/>
</dbReference>
<dbReference type="RefSeq" id="WP_185720934.1">
    <property type="nucleotide sequence ID" value="NZ_BAAAWI010000001.1"/>
</dbReference>
<dbReference type="Pfam" id="PF13302">
    <property type="entry name" value="Acetyltransf_3"/>
    <property type="match status" value="1"/>
</dbReference>
<evidence type="ECO:0000313" key="3">
    <source>
        <dbReference type="Proteomes" id="UP000515728"/>
    </source>
</evidence>
<reference evidence="2 3" key="1">
    <citation type="submission" date="2020-08" db="EMBL/GenBank/DDBJ databases">
        <authorList>
            <person name="Mo P."/>
        </authorList>
    </citation>
    <scope>NUCLEOTIDE SEQUENCE [LARGE SCALE GENOMIC DNA]</scope>
    <source>
        <strain evidence="2 3">CGMCC 4.1532</strain>
    </source>
</reference>
<feature type="domain" description="N-acetyltransferase" evidence="1">
    <location>
        <begin position="11"/>
        <end position="181"/>
    </location>
</feature>
<dbReference type="PANTHER" id="PTHR43792">
    <property type="entry name" value="GNAT FAMILY, PUTATIVE (AFU_ORTHOLOGUE AFUA_3G00765)-RELATED-RELATED"/>
    <property type="match status" value="1"/>
</dbReference>
<dbReference type="PANTHER" id="PTHR43792:SF1">
    <property type="entry name" value="N-ACETYLTRANSFERASE DOMAIN-CONTAINING PROTEIN"/>
    <property type="match status" value="1"/>
</dbReference>
<evidence type="ECO:0000313" key="2">
    <source>
        <dbReference type="EMBL" id="QNG54110.1"/>
    </source>
</evidence>
<dbReference type="InterPro" id="IPR051531">
    <property type="entry name" value="N-acetyltransferase"/>
</dbReference>
<dbReference type="GO" id="GO:0016747">
    <property type="term" value="F:acyltransferase activity, transferring groups other than amino-acyl groups"/>
    <property type="evidence" value="ECO:0007669"/>
    <property type="project" value="InterPro"/>
</dbReference>
<dbReference type="PROSITE" id="PS51186">
    <property type="entry name" value="GNAT"/>
    <property type="match status" value="1"/>
</dbReference>
<name>A0A7G7MMU9_9PSEU</name>
<accession>A0A7G7MMU9</accession>
<organism evidence="2 3">
    <name type="scientific">Pseudonocardia petroleophila</name>
    <dbReference type="NCBI Taxonomy" id="37331"/>
    <lineage>
        <taxon>Bacteria</taxon>
        <taxon>Bacillati</taxon>
        <taxon>Actinomycetota</taxon>
        <taxon>Actinomycetes</taxon>
        <taxon>Pseudonocardiales</taxon>
        <taxon>Pseudonocardiaceae</taxon>
        <taxon>Pseudonocardia</taxon>
    </lineage>
</organism>
<sequence length="190" mass="21202">MGAVDIETERMVLRRFTPDDVDDLVALHNDPAVMRYLGPCDETAEHVRDVLLPYYRSFDRPGGGYGYRAAIERDGGAFLGWFLFRPAREDPQPGVIEVGYRLHRAAWGRGFATEGASALVDRGFTELPIHTVVADTMTVNTGSRRVLEKLGMRHVATVHPHYDDPVPGTEHGDVLYALTRAEWTAARRAP</sequence>
<dbReference type="Gene3D" id="3.40.630.30">
    <property type="match status" value="1"/>
</dbReference>
<dbReference type="InterPro" id="IPR016181">
    <property type="entry name" value="Acyl_CoA_acyltransferase"/>
</dbReference>